<comment type="caution">
    <text evidence="2">The sequence shown here is derived from an EMBL/GenBank/DDBJ whole genome shotgun (WGS) entry which is preliminary data.</text>
</comment>
<dbReference type="Proteomes" id="UP001431963">
    <property type="component" value="Unassembled WGS sequence"/>
</dbReference>
<evidence type="ECO:0000313" key="3">
    <source>
        <dbReference type="Proteomes" id="UP001431963"/>
    </source>
</evidence>
<feature type="region of interest" description="Disordered" evidence="1">
    <location>
        <begin position="1"/>
        <end position="20"/>
    </location>
</feature>
<keyword evidence="3" id="KW-1185">Reference proteome</keyword>
<accession>A0ABU8C185</accession>
<protein>
    <submittedName>
        <fullName evidence="2">Uncharacterized protein</fullName>
    </submittedName>
</protein>
<gene>
    <name evidence="2" type="ORF">V6590_19540</name>
</gene>
<organism evidence="2 3">
    <name type="scientific">Gemmobacter denitrificans</name>
    <dbReference type="NCBI Taxonomy" id="3123040"/>
    <lineage>
        <taxon>Bacteria</taxon>
        <taxon>Pseudomonadati</taxon>
        <taxon>Pseudomonadota</taxon>
        <taxon>Alphaproteobacteria</taxon>
        <taxon>Rhodobacterales</taxon>
        <taxon>Paracoccaceae</taxon>
        <taxon>Gemmobacter</taxon>
    </lineage>
</organism>
<evidence type="ECO:0000256" key="1">
    <source>
        <dbReference type="SAM" id="MobiDB-lite"/>
    </source>
</evidence>
<proteinExistence type="predicted"/>
<dbReference type="EMBL" id="JBALHR010000022">
    <property type="protein sequence ID" value="MEH7830350.1"/>
    <property type="molecule type" value="Genomic_DNA"/>
</dbReference>
<name>A0ABU8C185_9RHOB</name>
<reference evidence="2" key="1">
    <citation type="submission" date="2024-02" db="EMBL/GenBank/DDBJ databases">
        <title>Genome sequences of strain Gemmobacter sp. JM10B15.</title>
        <authorList>
            <person name="Zhang M."/>
        </authorList>
    </citation>
    <scope>NUCLEOTIDE SEQUENCE</scope>
    <source>
        <strain evidence="2">JM10B15</strain>
    </source>
</reference>
<evidence type="ECO:0000313" key="2">
    <source>
        <dbReference type="EMBL" id="MEH7830350.1"/>
    </source>
</evidence>
<dbReference type="RefSeq" id="WP_335425393.1">
    <property type="nucleotide sequence ID" value="NZ_JBALHR010000022.1"/>
</dbReference>
<sequence>MTARLVHLPTGPDQKPDPTMPALEDFRDLRRQLKSAEIAGQTLRDASLAQHRRDQATVAHARALERMAELLDRLGRDPITTEPGAKPTLDVIEDMLVMIAGLEARSKGRRS</sequence>